<keyword evidence="6" id="KW-0031">Aminopeptidase</keyword>
<dbReference type="InterPro" id="IPR029058">
    <property type="entry name" value="AB_hydrolase_fold"/>
</dbReference>
<protein>
    <submittedName>
        <fullName evidence="6">Dipeptidyl aminopeptidase/acylaminoacyl peptidase</fullName>
    </submittedName>
</protein>
<feature type="compositionally biased region" description="Basic and acidic residues" evidence="3">
    <location>
        <begin position="701"/>
        <end position="733"/>
    </location>
</feature>
<keyword evidence="6" id="KW-0645">Protease</keyword>
<feature type="chain" id="PRO_5009293749" evidence="4">
    <location>
        <begin position="36"/>
        <end position="733"/>
    </location>
</feature>
<dbReference type="PANTHER" id="PTHR42776">
    <property type="entry name" value="SERINE PEPTIDASE S9 FAMILY MEMBER"/>
    <property type="match status" value="1"/>
</dbReference>
<evidence type="ECO:0000313" key="6">
    <source>
        <dbReference type="EMBL" id="SEG60494.1"/>
    </source>
</evidence>
<evidence type="ECO:0000256" key="1">
    <source>
        <dbReference type="ARBA" id="ARBA00022801"/>
    </source>
</evidence>
<keyword evidence="2" id="KW-0720">Serine protease</keyword>
<dbReference type="Pfam" id="PF00326">
    <property type="entry name" value="Peptidase_S9"/>
    <property type="match status" value="1"/>
</dbReference>
<organism evidence="6 7">
    <name type="scientific">Bryocella elongata</name>
    <dbReference type="NCBI Taxonomy" id="863522"/>
    <lineage>
        <taxon>Bacteria</taxon>
        <taxon>Pseudomonadati</taxon>
        <taxon>Acidobacteriota</taxon>
        <taxon>Terriglobia</taxon>
        <taxon>Terriglobales</taxon>
        <taxon>Acidobacteriaceae</taxon>
        <taxon>Bryocella</taxon>
    </lineage>
</organism>
<name>A0A1H6BIN0_9BACT</name>
<keyword evidence="7" id="KW-1185">Reference proteome</keyword>
<dbReference type="Gene3D" id="2.120.10.30">
    <property type="entry name" value="TolB, C-terminal domain"/>
    <property type="match status" value="2"/>
</dbReference>
<feature type="region of interest" description="Disordered" evidence="3">
    <location>
        <begin position="698"/>
        <end position="733"/>
    </location>
</feature>
<dbReference type="GO" id="GO:0004177">
    <property type="term" value="F:aminopeptidase activity"/>
    <property type="evidence" value="ECO:0007669"/>
    <property type="project" value="UniProtKB-KW"/>
</dbReference>
<proteinExistence type="predicted"/>
<dbReference type="InterPro" id="IPR011659">
    <property type="entry name" value="WD40"/>
</dbReference>
<dbReference type="SUPFAM" id="SSF82171">
    <property type="entry name" value="DPP6 N-terminal domain-like"/>
    <property type="match status" value="1"/>
</dbReference>
<dbReference type="Pfam" id="PF07676">
    <property type="entry name" value="PD40"/>
    <property type="match status" value="3"/>
</dbReference>
<dbReference type="Proteomes" id="UP000236728">
    <property type="component" value="Unassembled WGS sequence"/>
</dbReference>
<evidence type="ECO:0000259" key="5">
    <source>
        <dbReference type="Pfam" id="PF00326"/>
    </source>
</evidence>
<dbReference type="SUPFAM" id="SSF53474">
    <property type="entry name" value="alpha/beta-Hydrolases"/>
    <property type="match status" value="1"/>
</dbReference>
<reference evidence="6 7" key="1">
    <citation type="submission" date="2016-10" db="EMBL/GenBank/DDBJ databases">
        <authorList>
            <person name="de Groot N.N."/>
        </authorList>
    </citation>
    <scope>NUCLEOTIDE SEQUENCE [LARGE SCALE GENOMIC DNA]</scope>
    <source>
        <strain evidence="6 7">DSM 22489</strain>
    </source>
</reference>
<evidence type="ECO:0000313" key="7">
    <source>
        <dbReference type="Proteomes" id="UP000236728"/>
    </source>
</evidence>
<dbReference type="PANTHER" id="PTHR42776:SF27">
    <property type="entry name" value="DIPEPTIDYL PEPTIDASE FAMILY MEMBER 6"/>
    <property type="match status" value="1"/>
</dbReference>
<sequence length="733" mass="78923">MHRAAALGPCYTSAMRLNKLLPAALLPLCALAALAQAPAAATPAKHGMTVDDMQKIQRVGAPALSPDGAWIAYTVSHVDVGDDKSINNLWMVSWDGTQHVQLTYGKDGAGSPQWSPDGKFLAFTSGREGDAKGSQVWVLDRRGGEAHQITDVKMDLSGYKWSPDSKTLLLTLTEKDEPDAGPGAKPKAPKPIVMTRFHFKEDVEGYLTDKQPHLYLFDIATKKLSKLTDAPASGAKAYEEESGTFSPDGTKVAFVSNQTQPDPDRFANPDIFVVDAKPGSHPKQLTTFTGRDSGPLVWTPDSKSIVFHEGVSPHYSIYDLSQLAMVPAAGGPVQLLAPKYDHWTGGGVMSPKGDAVLAAVQEDRQVFVASFPLDGSGPGAGKVQRITEGSGEANGLNAEGGHVALTWTSDTAAGEIYALEDGKLRPLTHHNDALLATLNLATVTDFSAKTKDGNEVHGLFTLPLGYVAGTKVPMILRIHGGPTSQDGHGFNSDTQLFAAHGYAVLNVNYRGSTGRGEAYSFAINNDWGNKEVTDLLAMTDAAVATGKIDANLLGVGGWSYGGILTDYTIASTTRFKAASSGAGMGNLLGFYGIDEYILQYENEIGPPWKALDQYVKMSYPFLHADRIKTPTLFMGGDKDFNVPVQGGEQMYQALKSVGTTAELIVYPGQFHGFTRPSYIRDRYDHWFEWYDLYVRGIQPKPKPDPKATPKNDGEPEAKPATDDTKPATKPDDQ</sequence>
<dbReference type="Gene3D" id="3.40.50.1820">
    <property type="entry name" value="alpha/beta hydrolase"/>
    <property type="match status" value="1"/>
</dbReference>
<dbReference type="EMBL" id="FNVA01000007">
    <property type="protein sequence ID" value="SEG60494.1"/>
    <property type="molecule type" value="Genomic_DNA"/>
</dbReference>
<dbReference type="GO" id="GO:0006508">
    <property type="term" value="P:proteolysis"/>
    <property type="evidence" value="ECO:0007669"/>
    <property type="project" value="InterPro"/>
</dbReference>
<evidence type="ECO:0000256" key="4">
    <source>
        <dbReference type="SAM" id="SignalP"/>
    </source>
</evidence>
<keyword evidence="4" id="KW-0732">Signal</keyword>
<feature type="signal peptide" evidence="4">
    <location>
        <begin position="1"/>
        <end position="35"/>
    </location>
</feature>
<feature type="domain" description="Peptidase S9 prolyl oligopeptidase catalytic" evidence="5">
    <location>
        <begin position="490"/>
        <end position="693"/>
    </location>
</feature>
<accession>A0A1H6BIN0</accession>
<dbReference type="GO" id="GO:0004252">
    <property type="term" value="F:serine-type endopeptidase activity"/>
    <property type="evidence" value="ECO:0007669"/>
    <property type="project" value="TreeGrafter"/>
</dbReference>
<dbReference type="InterPro" id="IPR001375">
    <property type="entry name" value="Peptidase_S9_cat"/>
</dbReference>
<dbReference type="AlphaFoldDB" id="A0A1H6BIN0"/>
<evidence type="ECO:0000256" key="3">
    <source>
        <dbReference type="SAM" id="MobiDB-lite"/>
    </source>
</evidence>
<evidence type="ECO:0000256" key="2">
    <source>
        <dbReference type="ARBA" id="ARBA00022825"/>
    </source>
</evidence>
<dbReference type="InterPro" id="IPR011042">
    <property type="entry name" value="6-blade_b-propeller_TolB-like"/>
</dbReference>
<gene>
    <name evidence="6" type="ORF">SAMN05421819_3732</name>
</gene>
<keyword evidence="1" id="KW-0378">Hydrolase</keyword>